<reference evidence="1 2" key="1">
    <citation type="submission" date="2022-12" db="EMBL/GenBank/DDBJ databases">
        <title>Sphingomonas abieness sp. nov., an endophytic bacterium isolated from Abies koreana.</title>
        <authorList>
            <person name="Jiang L."/>
            <person name="Lee J."/>
        </authorList>
    </citation>
    <scope>NUCLEOTIDE SEQUENCE [LARGE SCALE GENOMIC DNA]</scope>
    <source>
        <strain evidence="2">PAMB 00755</strain>
    </source>
</reference>
<sequence>MSVRTTSWEWDGERTDLHDVFSLLWGMNLRVRDVTSVGLLTELNPAIDIDSEVYARLLVPLQAGTLSALESKEYFKALGRESFAVHDLAQAVLGLMPLEDPSRAAGATYKPEPRWMSAVKRNLRLPDWREYEFRRRTAPDWRAFTSTRRGVSVVELGRRKMDVLRDAFSSYRPRTADAADHLAFRTDALVNAVPNATMRRAFRLLAAVEGETRGPVTIPFESHVVVLGRKTFVALRQPCGAGVFEQSRTVAETERVARDDVFLRTETYTWRTPLDPSRFEELVGEILEREPGMHFIRQIGATNEPDDGRDFMAEWTVPPSGAVVEGVTDGMPLMQRRHVLVQVKIRGRGVSKQDMPDIRDTLEHHRCSGLMLVAFPNITAQFANRLLALRRSGRFWIDWWQRGQIEQRLRQHPDIVRRFADLVTVNRP</sequence>
<gene>
    <name evidence="1" type="ORF">PBT88_03480</name>
</gene>
<proteinExistence type="predicted"/>
<protein>
    <recommendedName>
        <fullName evidence="3">Restriction endonuclease type IV Mrr domain-containing protein</fullName>
    </recommendedName>
</protein>
<evidence type="ECO:0008006" key="3">
    <source>
        <dbReference type="Google" id="ProtNLM"/>
    </source>
</evidence>
<evidence type="ECO:0000313" key="1">
    <source>
        <dbReference type="EMBL" id="WBO23211.1"/>
    </source>
</evidence>
<organism evidence="1 2">
    <name type="scientific">Sphingomonas abietis</name>
    <dbReference type="NCBI Taxonomy" id="3012344"/>
    <lineage>
        <taxon>Bacteria</taxon>
        <taxon>Pseudomonadati</taxon>
        <taxon>Pseudomonadota</taxon>
        <taxon>Alphaproteobacteria</taxon>
        <taxon>Sphingomonadales</taxon>
        <taxon>Sphingomonadaceae</taxon>
        <taxon>Sphingomonas</taxon>
    </lineage>
</organism>
<accession>A0ABY7NUS9</accession>
<keyword evidence="2" id="KW-1185">Reference proteome</keyword>
<evidence type="ECO:0000313" key="2">
    <source>
        <dbReference type="Proteomes" id="UP001210865"/>
    </source>
</evidence>
<dbReference type="Proteomes" id="UP001210865">
    <property type="component" value="Chromosome"/>
</dbReference>
<name>A0ABY7NUS9_9SPHN</name>
<dbReference type="EMBL" id="CP115174">
    <property type="protein sequence ID" value="WBO23211.1"/>
    <property type="molecule type" value="Genomic_DNA"/>
</dbReference>
<dbReference type="RefSeq" id="WP_270077846.1">
    <property type="nucleotide sequence ID" value="NZ_CP115174.1"/>
</dbReference>